<organism evidence="3">
    <name type="scientific">Enterobius vermicularis</name>
    <name type="common">Human pinworm</name>
    <dbReference type="NCBI Taxonomy" id="51028"/>
    <lineage>
        <taxon>Eukaryota</taxon>
        <taxon>Metazoa</taxon>
        <taxon>Ecdysozoa</taxon>
        <taxon>Nematoda</taxon>
        <taxon>Chromadorea</taxon>
        <taxon>Rhabditida</taxon>
        <taxon>Spirurina</taxon>
        <taxon>Oxyuridomorpha</taxon>
        <taxon>Oxyuroidea</taxon>
        <taxon>Oxyuridae</taxon>
        <taxon>Enterobius</taxon>
    </lineage>
</organism>
<evidence type="ECO:0000313" key="1">
    <source>
        <dbReference type="EMBL" id="VDD92471.1"/>
    </source>
</evidence>
<gene>
    <name evidence="1" type="ORF">EVEC_LOCUS7222</name>
</gene>
<proteinExistence type="predicted"/>
<evidence type="ECO:0000313" key="3">
    <source>
        <dbReference type="WBParaSite" id="EVEC_0000773801-mRNA-1"/>
    </source>
</evidence>
<sequence>MTETDFSYLQSSSARRGLSYCSDHFGNVAAEPEKSKLRKIMNSLKDLLLTYYNVSEDVLDKQYLFGFPWPNEKEWCYAINFSGGSEADLRKNISCSAKVIPICLVMGEANIVRVIWLALANTALIEYENNPRSTSHIVYEATYEEMSGVCQTAVGGSLLKVEDEGTLNFINQKSEWLDLPITIQRAICIIRHLIDGTARHPHSPDAWHFLKELIDKLTDKPHVPAVPILSTDFSWSFTNHILPTVFGYWRVFLKFSSKFCAVYNGFLNARSAVLC</sequence>
<accession>A0A0N4VB40</accession>
<name>A0A0N4VB40_ENTVE</name>
<dbReference type="WBParaSite" id="EVEC_0000773801-mRNA-1">
    <property type="protein sequence ID" value="EVEC_0000773801-mRNA-1"/>
    <property type="gene ID" value="EVEC_0000773801"/>
</dbReference>
<evidence type="ECO:0000313" key="2">
    <source>
        <dbReference type="Proteomes" id="UP000274131"/>
    </source>
</evidence>
<dbReference type="EMBL" id="UXUI01008826">
    <property type="protein sequence ID" value="VDD92471.1"/>
    <property type="molecule type" value="Genomic_DNA"/>
</dbReference>
<keyword evidence="2" id="KW-1185">Reference proteome</keyword>
<reference evidence="1 2" key="2">
    <citation type="submission" date="2018-10" db="EMBL/GenBank/DDBJ databases">
        <authorList>
            <consortium name="Pathogen Informatics"/>
        </authorList>
    </citation>
    <scope>NUCLEOTIDE SEQUENCE [LARGE SCALE GENOMIC DNA]</scope>
</reference>
<protein>
    <submittedName>
        <fullName evidence="3">Mab-21 domain-containing protein</fullName>
    </submittedName>
</protein>
<dbReference type="AlphaFoldDB" id="A0A0N4VB40"/>
<dbReference type="Proteomes" id="UP000274131">
    <property type="component" value="Unassembled WGS sequence"/>
</dbReference>
<reference evidence="3" key="1">
    <citation type="submission" date="2017-02" db="UniProtKB">
        <authorList>
            <consortium name="WormBaseParasite"/>
        </authorList>
    </citation>
    <scope>IDENTIFICATION</scope>
</reference>